<dbReference type="AlphaFoldDB" id="A0A0K8P4D1"/>
<protein>
    <submittedName>
        <fullName evidence="6">Transketolase, C-terminal section</fullName>
        <ecNumber evidence="6">2.2.1.1</ecNumber>
    </submittedName>
</protein>
<keyword evidence="4" id="KW-0732">Signal</keyword>
<evidence type="ECO:0000256" key="4">
    <source>
        <dbReference type="SAM" id="SignalP"/>
    </source>
</evidence>
<dbReference type="STRING" id="1547922.ISF6_3321"/>
<proteinExistence type="inferred from homology"/>
<reference evidence="6 7" key="2">
    <citation type="journal article" date="2016" name="Science">
        <title>A bacterium that degrades and assimilates poly(ethylene terephthalate).</title>
        <authorList>
            <person name="Yoshida S."/>
            <person name="Hiraga K."/>
            <person name="Takehana T."/>
            <person name="Taniguchi I."/>
            <person name="Yamaji H."/>
            <person name="Maeda Y."/>
            <person name="Toyohara K."/>
            <person name="Miyamoto K."/>
            <person name="Kimura Y."/>
            <person name="Oda K."/>
        </authorList>
    </citation>
    <scope>NUCLEOTIDE SEQUENCE [LARGE SCALE GENOMIC DNA]</scope>
    <source>
        <strain evidence="7">NBRC 110686 / TISTR 2288 / 201-F6</strain>
    </source>
</reference>
<organism evidence="6 7">
    <name type="scientific">Piscinibacter sakaiensis</name>
    <name type="common">Ideonella sakaiensis</name>
    <dbReference type="NCBI Taxonomy" id="1547922"/>
    <lineage>
        <taxon>Bacteria</taxon>
        <taxon>Pseudomonadati</taxon>
        <taxon>Pseudomonadota</taxon>
        <taxon>Betaproteobacteria</taxon>
        <taxon>Burkholderiales</taxon>
        <taxon>Sphaerotilaceae</taxon>
        <taxon>Piscinibacter</taxon>
    </lineage>
</organism>
<dbReference type="GO" id="GO:0004802">
    <property type="term" value="F:transketolase activity"/>
    <property type="evidence" value="ECO:0007669"/>
    <property type="project" value="UniProtKB-EC"/>
</dbReference>
<dbReference type="Gene3D" id="3.40.50.920">
    <property type="match status" value="1"/>
</dbReference>
<name>A0A0K8P4D1_PISS1</name>
<evidence type="ECO:0000256" key="3">
    <source>
        <dbReference type="ARBA" id="ARBA00023052"/>
    </source>
</evidence>
<dbReference type="InterPro" id="IPR051157">
    <property type="entry name" value="PDH/Transketolase"/>
</dbReference>
<evidence type="ECO:0000256" key="2">
    <source>
        <dbReference type="ARBA" id="ARBA00007131"/>
    </source>
</evidence>
<dbReference type="Gene3D" id="3.40.50.970">
    <property type="match status" value="1"/>
</dbReference>
<keyword evidence="7" id="KW-1185">Reference proteome</keyword>
<comment type="similarity">
    <text evidence="2">Belongs to the transketolase family.</text>
</comment>
<dbReference type="InterPro" id="IPR005475">
    <property type="entry name" value="Transketolase-like_Pyr-bd"/>
</dbReference>
<accession>A0A0K8P4D1</accession>
<dbReference type="PANTHER" id="PTHR43825:SF1">
    <property type="entry name" value="TRANSKETOLASE-LIKE PYRIMIDINE-BINDING DOMAIN-CONTAINING PROTEIN"/>
    <property type="match status" value="1"/>
</dbReference>
<dbReference type="RefSeq" id="WP_082368461.1">
    <property type="nucleotide sequence ID" value="NZ_BBYR01000047.1"/>
</dbReference>
<dbReference type="CDD" id="cd07033">
    <property type="entry name" value="TPP_PYR_DXS_TK_like"/>
    <property type="match status" value="1"/>
</dbReference>
<comment type="cofactor">
    <cofactor evidence="1">
        <name>thiamine diphosphate</name>
        <dbReference type="ChEBI" id="CHEBI:58937"/>
    </cofactor>
</comment>
<evidence type="ECO:0000313" key="6">
    <source>
        <dbReference type="EMBL" id="GAP37466.1"/>
    </source>
</evidence>
<evidence type="ECO:0000256" key="1">
    <source>
        <dbReference type="ARBA" id="ARBA00001964"/>
    </source>
</evidence>
<dbReference type="Proteomes" id="UP000037660">
    <property type="component" value="Unassembled WGS sequence"/>
</dbReference>
<dbReference type="EC" id="2.2.1.1" evidence="6"/>
<dbReference type="PANTHER" id="PTHR43825">
    <property type="entry name" value="PYRUVATE DEHYDROGENASE E1 COMPONENT"/>
    <property type="match status" value="1"/>
</dbReference>
<dbReference type="Pfam" id="PF02780">
    <property type="entry name" value="Transketolase_C"/>
    <property type="match status" value="1"/>
</dbReference>
<dbReference type="EMBL" id="BBYR01000047">
    <property type="protein sequence ID" value="GAP37466.1"/>
    <property type="molecule type" value="Genomic_DNA"/>
</dbReference>
<keyword evidence="6" id="KW-0808">Transferase</keyword>
<keyword evidence="3" id="KW-0786">Thiamine pyrophosphate</keyword>
<dbReference type="SMART" id="SM00861">
    <property type="entry name" value="Transket_pyr"/>
    <property type="match status" value="1"/>
</dbReference>
<dbReference type="InterPro" id="IPR029061">
    <property type="entry name" value="THDP-binding"/>
</dbReference>
<evidence type="ECO:0000313" key="7">
    <source>
        <dbReference type="Proteomes" id="UP000037660"/>
    </source>
</evidence>
<dbReference type="SUPFAM" id="SSF52518">
    <property type="entry name" value="Thiamin diphosphate-binding fold (THDP-binding)"/>
    <property type="match status" value="1"/>
</dbReference>
<dbReference type="OrthoDB" id="8732661at2"/>
<dbReference type="SUPFAM" id="SSF52922">
    <property type="entry name" value="TK C-terminal domain-like"/>
    <property type="match status" value="1"/>
</dbReference>
<dbReference type="Pfam" id="PF02779">
    <property type="entry name" value="Transket_pyr"/>
    <property type="match status" value="1"/>
</dbReference>
<sequence>MTAPARSLAATATATATAPAAAAGLTVSDFTTRGAVPRVYGEALLEAALADERIVCLCADLTGATETDLFRDRLPARFHNAGIAEANMVGMAGGMAGCGEIPFLHTFCVFATRRPFDQVAMQVAYPRANVKLVGFLPGLTTLLGVSHQAIEDVALMRALPNMTIVEPSGPAQVRAAVQAAAAHDGPVYLRLRRADAPLPAGQPLQPLQIGRAQALRDGDDAVVFASGALVQPALDAAARLAPLGREVAVVNVHTIKPLDVETVVAMARRCRVVLTAENHSIIGGLGSAVAEALMEAGVAARFDRVGVRDTFAEGGSTPYLFRKYGLDAEAIAARLQALWEAPR</sequence>
<comment type="caution">
    <text evidence="6">The sequence shown here is derived from an EMBL/GenBank/DDBJ whole genome shotgun (WGS) entry which is preliminary data.</text>
</comment>
<feature type="chain" id="PRO_5005513681" evidence="4">
    <location>
        <begin position="23"/>
        <end position="343"/>
    </location>
</feature>
<dbReference type="InterPro" id="IPR033248">
    <property type="entry name" value="Transketolase_C"/>
</dbReference>
<dbReference type="FunFam" id="3.40.50.970:FF:000129">
    <property type="entry name" value="Transketolase"/>
    <property type="match status" value="1"/>
</dbReference>
<reference evidence="7" key="1">
    <citation type="submission" date="2015-07" db="EMBL/GenBank/DDBJ databases">
        <title>Discovery of a poly(ethylene terephthalate assimilation.</title>
        <authorList>
            <person name="Yoshida S."/>
            <person name="Hiraga K."/>
            <person name="Takehana T."/>
            <person name="Taniguchi I."/>
            <person name="Yamaji H."/>
            <person name="Maeda Y."/>
            <person name="Toyohara K."/>
            <person name="Miyamoto K."/>
            <person name="Kimura Y."/>
            <person name="Oda K."/>
        </authorList>
    </citation>
    <scope>NUCLEOTIDE SEQUENCE [LARGE SCALE GENOMIC DNA]</scope>
    <source>
        <strain evidence="7">NBRC 110686 / TISTR 2288 / 201-F6</strain>
    </source>
</reference>
<dbReference type="InterPro" id="IPR009014">
    <property type="entry name" value="Transketo_C/PFOR_II"/>
</dbReference>
<feature type="signal peptide" evidence="4">
    <location>
        <begin position="1"/>
        <end position="22"/>
    </location>
</feature>
<evidence type="ECO:0000259" key="5">
    <source>
        <dbReference type="SMART" id="SM00861"/>
    </source>
</evidence>
<gene>
    <name evidence="6" type="ORF">ISF6_3321</name>
</gene>
<feature type="domain" description="Transketolase-like pyrimidine-binding" evidence="5">
    <location>
        <begin position="34"/>
        <end position="198"/>
    </location>
</feature>